<dbReference type="GO" id="GO:0016491">
    <property type="term" value="F:oxidoreductase activity"/>
    <property type="evidence" value="ECO:0007669"/>
    <property type="project" value="UniProtKB-KW"/>
</dbReference>
<dbReference type="GeneID" id="93479088"/>
<dbReference type="SUPFAM" id="SSF51905">
    <property type="entry name" value="FAD/NAD(P)-binding domain"/>
    <property type="match status" value="2"/>
</dbReference>
<keyword evidence="1" id="KW-0560">Oxidoreductase</keyword>
<dbReference type="EMBL" id="CP145892">
    <property type="protein sequence ID" value="WWP19943.1"/>
    <property type="molecule type" value="Genomic_DNA"/>
</dbReference>
<protein>
    <submittedName>
        <fullName evidence="2">NAD(P)-binding domain-containing protein</fullName>
    </submittedName>
</protein>
<dbReference type="Proteomes" id="UP001364764">
    <property type="component" value="Chromosome"/>
</dbReference>
<name>A0ABD8ARC2_PAEAM</name>
<evidence type="ECO:0000313" key="3">
    <source>
        <dbReference type="Proteomes" id="UP001364764"/>
    </source>
</evidence>
<accession>A0ABD8ARC2</accession>
<dbReference type="RefSeq" id="WP_338707105.1">
    <property type="nucleotide sequence ID" value="NZ_CP145892.1"/>
</dbReference>
<dbReference type="InterPro" id="IPR036188">
    <property type="entry name" value="FAD/NAD-bd_sf"/>
</dbReference>
<proteinExistence type="predicted"/>
<dbReference type="AlphaFoldDB" id="A0ABD8ARC2"/>
<dbReference type="PRINTS" id="PR00368">
    <property type="entry name" value="FADPNR"/>
</dbReference>
<dbReference type="PRINTS" id="PR00469">
    <property type="entry name" value="PNDRDTASEII"/>
</dbReference>
<dbReference type="Pfam" id="PF13738">
    <property type="entry name" value="Pyr_redox_3"/>
    <property type="match status" value="1"/>
</dbReference>
<evidence type="ECO:0000256" key="1">
    <source>
        <dbReference type="ARBA" id="ARBA00023002"/>
    </source>
</evidence>
<organism evidence="2 3">
    <name type="scientific">Paenibacillus amylolyticus</name>
    <dbReference type="NCBI Taxonomy" id="1451"/>
    <lineage>
        <taxon>Bacteria</taxon>
        <taxon>Bacillati</taxon>
        <taxon>Bacillota</taxon>
        <taxon>Bacilli</taxon>
        <taxon>Bacillales</taxon>
        <taxon>Paenibacillaceae</taxon>
        <taxon>Paenibacillus</taxon>
    </lineage>
</organism>
<dbReference type="PANTHER" id="PTHR43539:SF78">
    <property type="entry name" value="FLAVIN-CONTAINING MONOOXYGENASE"/>
    <property type="match status" value="1"/>
</dbReference>
<reference evidence="2 3" key="1">
    <citation type="submission" date="2024-02" db="EMBL/GenBank/DDBJ databases">
        <title>Complete sequences of two Paenibacillus sp. strains and one Lysinibacillus strain isolated from the environment on STAA medium highlight biotechnological potential.</title>
        <authorList>
            <person name="Attere S.A."/>
            <person name="Piche L.C."/>
            <person name="Intertaglia L."/>
            <person name="Lami R."/>
            <person name="Charette S.J."/>
            <person name="Vincent A.T."/>
        </authorList>
    </citation>
    <scope>NUCLEOTIDE SEQUENCE [LARGE SCALE GENOMIC DNA]</scope>
    <source>
        <strain evidence="2 3">Y5S-7</strain>
    </source>
</reference>
<evidence type="ECO:0000313" key="2">
    <source>
        <dbReference type="EMBL" id="WWP19943.1"/>
    </source>
</evidence>
<gene>
    <name evidence="2" type="ORF">V6668_26445</name>
</gene>
<dbReference type="InterPro" id="IPR050982">
    <property type="entry name" value="Auxin_biosynth/cation_transpt"/>
</dbReference>
<dbReference type="Gene3D" id="3.50.50.60">
    <property type="entry name" value="FAD/NAD(P)-binding domain"/>
    <property type="match status" value="1"/>
</dbReference>
<sequence>MEQIWNVIVIGGGQAGLASGYHLKKRGLSFLILEAGEDAAGAWPQYYESLKLFSPAAYSSLPGLPITSQGKHYPNRDEVIHYLKKYAVHFELPLVYRSRVEKVSKESDYFRVETSTGKTYFARNLISATGSYSRPFTPLIDKQDEFKGSIIHSATYSTPTPFHNQSVIVVGRGNSAVQIAMELSEVAETTLAVREPVALIPQRLLGQDIHFWFKLTGIDSFWKFGKSFANGSSVLDLDGYKQKLKAGNPKQKKMFTAFYDRGVIWSDGTQEEVQTVIFATGYRSNVSYIDALGGLDGQGEPEQKNGISKIIPGLYFVGLSGQRSFASATLRGVGPDAEYVVKHIQNNLEKQNNLH</sequence>
<dbReference type="PANTHER" id="PTHR43539">
    <property type="entry name" value="FLAVIN-BINDING MONOOXYGENASE-LIKE PROTEIN (AFU_ORTHOLOGUE AFUA_4G09220)"/>
    <property type="match status" value="1"/>
</dbReference>
<dbReference type="InterPro" id="IPR000960">
    <property type="entry name" value="Flavin_mOase"/>
</dbReference>
<dbReference type="PIRSF" id="PIRSF000332">
    <property type="entry name" value="FMO"/>
    <property type="match status" value="1"/>
</dbReference>